<proteinExistence type="predicted"/>
<organism evidence="1 2">
    <name type="scientific">Variovorax paradoxus</name>
    <dbReference type="NCBI Taxonomy" id="34073"/>
    <lineage>
        <taxon>Bacteria</taxon>
        <taxon>Pseudomonadati</taxon>
        <taxon>Pseudomonadota</taxon>
        <taxon>Betaproteobacteria</taxon>
        <taxon>Burkholderiales</taxon>
        <taxon>Comamonadaceae</taxon>
        <taxon>Variovorax</taxon>
    </lineage>
</organism>
<dbReference type="Proteomes" id="UP000032067">
    <property type="component" value="Unassembled WGS sequence"/>
</dbReference>
<protein>
    <submittedName>
        <fullName evidence="1">Uncharacterized protein</fullName>
    </submittedName>
</protein>
<sequence>MYPGRSLIHLLCDLGIQPRSHGQLKAQQYYRRHFDQYERGPRSRIKSFRKEYRHLLRRYLPDPLVEPPLPTFERLPADAYERAVLLVRALRGEMR</sequence>
<dbReference type="EMBL" id="JXQQ01000097">
    <property type="protein sequence ID" value="KIQ20544.1"/>
    <property type="molecule type" value="Genomic_DNA"/>
</dbReference>
<evidence type="ECO:0000313" key="2">
    <source>
        <dbReference type="Proteomes" id="UP000032067"/>
    </source>
</evidence>
<name>A0A0D0LPR5_VARPD</name>
<accession>A0A0D0LPR5</accession>
<evidence type="ECO:0000313" key="1">
    <source>
        <dbReference type="EMBL" id="KIQ20544.1"/>
    </source>
</evidence>
<reference evidence="1 2" key="1">
    <citation type="submission" date="2014-12" db="EMBL/GenBank/DDBJ databases">
        <title>16Stimator: statistical estimation of ribosomal gene copy numbers from draft genome assemblies.</title>
        <authorList>
            <person name="Perisin M.A."/>
            <person name="Vetter M."/>
            <person name="Gilbert J.A."/>
            <person name="Bergelson J."/>
        </authorList>
    </citation>
    <scope>NUCLEOTIDE SEQUENCE [LARGE SCALE GENOMIC DNA]</scope>
    <source>
        <strain evidence="1 2">MEDvA23</strain>
    </source>
</reference>
<dbReference type="AlphaFoldDB" id="A0A0D0LPR5"/>
<gene>
    <name evidence="1" type="ORF">RT97_28245</name>
</gene>
<comment type="caution">
    <text evidence="1">The sequence shown here is derived from an EMBL/GenBank/DDBJ whole genome shotgun (WGS) entry which is preliminary data.</text>
</comment>